<protein>
    <submittedName>
        <fullName evidence="1">Uncharacterized protein</fullName>
    </submittedName>
</protein>
<proteinExistence type="predicted"/>
<dbReference type="EMBL" id="JAAALK010000287">
    <property type="protein sequence ID" value="KAG8059703.1"/>
    <property type="molecule type" value="Genomic_DNA"/>
</dbReference>
<comment type="caution">
    <text evidence="1">The sequence shown here is derived from an EMBL/GenBank/DDBJ whole genome shotgun (WGS) entry which is preliminary data.</text>
</comment>
<evidence type="ECO:0000313" key="2">
    <source>
        <dbReference type="Proteomes" id="UP000729402"/>
    </source>
</evidence>
<reference evidence="1" key="2">
    <citation type="submission" date="2021-02" db="EMBL/GenBank/DDBJ databases">
        <authorList>
            <person name="Kimball J.A."/>
            <person name="Haas M.W."/>
            <person name="Macchietto M."/>
            <person name="Kono T."/>
            <person name="Duquette J."/>
            <person name="Shao M."/>
        </authorList>
    </citation>
    <scope>NUCLEOTIDE SEQUENCE</scope>
    <source>
        <tissue evidence="1">Fresh leaf tissue</tissue>
    </source>
</reference>
<reference evidence="1" key="1">
    <citation type="journal article" date="2021" name="bioRxiv">
        <title>Whole Genome Assembly and Annotation of Northern Wild Rice, Zizania palustris L., Supports a Whole Genome Duplication in the Zizania Genus.</title>
        <authorList>
            <person name="Haas M."/>
            <person name="Kono T."/>
            <person name="Macchietto M."/>
            <person name="Millas R."/>
            <person name="McGilp L."/>
            <person name="Shao M."/>
            <person name="Duquette J."/>
            <person name="Hirsch C.N."/>
            <person name="Kimball J."/>
        </authorList>
    </citation>
    <scope>NUCLEOTIDE SEQUENCE</scope>
    <source>
        <tissue evidence="1">Fresh leaf tissue</tissue>
    </source>
</reference>
<keyword evidence="2" id="KW-1185">Reference proteome</keyword>
<evidence type="ECO:0000313" key="1">
    <source>
        <dbReference type="EMBL" id="KAG8059703.1"/>
    </source>
</evidence>
<organism evidence="1 2">
    <name type="scientific">Zizania palustris</name>
    <name type="common">Northern wild rice</name>
    <dbReference type="NCBI Taxonomy" id="103762"/>
    <lineage>
        <taxon>Eukaryota</taxon>
        <taxon>Viridiplantae</taxon>
        <taxon>Streptophyta</taxon>
        <taxon>Embryophyta</taxon>
        <taxon>Tracheophyta</taxon>
        <taxon>Spermatophyta</taxon>
        <taxon>Magnoliopsida</taxon>
        <taxon>Liliopsida</taxon>
        <taxon>Poales</taxon>
        <taxon>Poaceae</taxon>
        <taxon>BOP clade</taxon>
        <taxon>Oryzoideae</taxon>
        <taxon>Oryzeae</taxon>
        <taxon>Zizaniinae</taxon>
        <taxon>Zizania</taxon>
    </lineage>
</organism>
<accession>A0A8J5VTK5</accession>
<dbReference type="Proteomes" id="UP000729402">
    <property type="component" value="Unassembled WGS sequence"/>
</dbReference>
<dbReference type="AlphaFoldDB" id="A0A8J5VTK5"/>
<name>A0A8J5VTK5_ZIZPA</name>
<sequence length="87" mass="9803">MNGERDGLMVQLRLFHAVELRQETSSEQCRIAPDGHDSITLKGHHKLQVSNNSIPDMWLSSYYGTSLQQSITSAICKIALQLLIKLH</sequence>
<gene>
    <name evidence="1" type="ORF">GUJ93_ZPchr0002g26522</name>
</gene>